<proteinExistence type="predicted"/>
<organism evidence="2 3">
    <name type="scientific">Talaromyces islandicus</name>
    <name type="common">Penicillium islandicum</name>
    <dbReference type="NCBI Taxonomy" id="28573"/>
    <lineage>
        <taxon>Eukaryota</taxon>
        <taxon>Fungi</taxon>
        <taxon>Dikarya</taxon>
        <taxon>Ascomycota</taxon>
        <taxon>Pezizomycotina</taxon>
        <taxon>Eurotiomycetes</taxon>
        <taxon>Eurotiomycetidae</taxon>
        <taxon>Eurotiales</taxon>
        <taxon>Trichocomaceae</taxon>
        <taxon>Talaromyces</taxon>
        <taxon>Talaromyces sect. Islandici</taxon>
    </lineage>
</organism>
<feature type="compositionally biased region" description="Basic and acidic residues" evidence="1">
    <location>
        <begin position="46"/>
        <end position="56"/>
    </location>
</feature>
<dbReference type="EMBL" id="CVMT01000010">
    <property type="protein sequence ID" value="CRG91616.1"/>
    <property type="molecule type" value="Genomic_DNA"/>
</dbReference>
<gene>
    <name evidence="2" type="ORF">PISL3812_08666</name>
</gene>
<feature type="compositionally biased region" description="Basic and acidic residues" evidence="1">
    <location>
        <begin position="1"/>
        <end position="24"/>
    </location>
</feature>
<evidence type="ECO:0000313" key="2">
    <source>
        <dbReference type="EMBL" id="CRG91616.1"/>
    </source>
</evidence>
<accession>A0A0U1M9M2</accession>
<sequence length="352" mass="39930">MGPRKRLTEMRSAERLRNKEHRESLQVIDEDSEVKLPARPRPSLRPRHDPRNDTSIKRPPSRSGEPFRRDPSSGERIQLPSKVYFENKTLLSGAQSASTERPPSGRGISSDRRSPSLLENPSTDELLVMEKAAVAAVHDRRRENPPPREYPDQQSYDAPVWWDGFSGVSPSAFNPRPAAFSPETTPQTFFPSESVPFIGSGQVTYVGPTQYDAQITITIFWDNANVWGRFNIADGSGNGYLRSEFVPQWIPVKTLDKVKFHWRGCAGQWKVPSSVSKPWPECTKAEIEFLNEGRAIKGTMHPMAGHGNAIWHTNERGQQCIEDNMFEFRGKKQAESKEDEQAAWDGWDIFRP</sequence>
<keyword evidence="3" id="KW-1185">Reference proteome</keyword>
<dbReference type="Proteomes" id="UP000054383">
    <property type="component" value="Unassembled WGS sequence"/>
</dbReference>
<evidence type="ECO:0000256" key="1">
    <source>
        <dbReference type="SAM" id="MobiDB-lite"/>
    </source>
</evidence>
<name>A0A0U1M9M2_TALIS</name>
<protein>
    <submittedName>
        <fullName evidence="2">Uncharacterized protein</fullName>
    </submittedName>
</protein>
<feature type="compositionally biased region" description="Polar residues" evidence="1">
    <location>
        <begin position="89"/>
        <end position="101"/>
    </location>
</feature>
<evidence type="ECO:0000313" key="3">
    <source>
        <dbReference type="Proteomes" id="UP000054383"/>
    </source>
</evidence>
<feature type="region of interest" description="Disordered" evidence="1">
    <location>
        <begin position="1"/>
        <end position="124"/>
    </location>
</feature>
<dbReference type="AlphaFoldDB" id="A0A0U1M9M2"/>
<reference evidence="2 3" key="1">
    <citation type="submission" date="2015-04" db="EMBL/GenBank/DDBJ databases">
        <authorList>
            <person name="Syromyatnikov M.Y."/>
            <person name="Popov V.N."/>
        </authorList>
    </citation>
    <scope>NUCLEOTIDE SEQUENCE [LARGE SCALE GENOMIC DNA]</scope>
    <source>
        <strain evidence="2">WF-38-12</strain>
    </source>
</reference>